<gene>
    <name evidence="1" type="ORF">SAMN04488026_103840</name>
</gene>
<dbReference type="Proteomes" id="UP000199382">
    <property type="component" value="Unassembled WGS sequence"/>
</dbReference>
<dbReference type="OrthoDB" id="9941843at2"/>
<dbReference type="AlphaFoldDB" id="A0A1G9B691"/>
<accession>A0A1G9B691</accession>
<evidence type="ECO:0000313" key="2">
    <source>
        <dbReference type="Proteomes" id="UP000199382"/>
    </source>
</evidence>
<evidence type="ECO:0000313" key="1">
    <source>
        <dbReference type="EMBL" id="SDK35027.1"/>
    </source>
</evidence>
<sequence>MAAHMSRSLQRAMKKDASRIARSFASSCYDYRRDGRLVRVTDPRAIRVLARAFEHVLINGGKPWAVIISDADAAAFPRFPELPTGYIHCFVAGFDAEGRGTYSVRSPLTRGADTDMCRQIALGAALAEMLHVRRVHAQSPAVKRSYRPPSCFATKGQRSFLDL</sequence>
<organism evidence="1 2">
    <name type="scientific">Aliiruegeria lutimaris</name>
    <dbReference type="NCBI Taxonomy" id="571298"/>
    <lineage>
        <taxon>Bacteria</taxon>
        <taxon>Pseudomonadati</taxon>
        <taxon>Pseudomonadota</taxon>
        <taxon>Alphaproteobacteria</taxon>
        <taxon>Rhodobacterales</taxon>
        <taxon>Roseobacteraceae</taxon>
        <taxon>Aliiruegeria</taxon>
    </lineage>
</organism>
<name>A0A1G9B691_9RHOB</name>
<proteinExistence type="predicted"/>
<protein>
    <submittedName>
        <fullName evidence="1">Uncharacterized protein</fullName>
    </submittedName>
</protein>
<keyword evidence="2" id="KW-1185">Reference proteome</keyword>
<reference evidence="1 2" key="1">
    <citation type="submission" date="2016-10" db="EMBL/GenBank/DDBJ databases">
        <authorList>
            <person name="de Groot N.N."/>
        </authorList>
    </citation>
    <scope>NUCLEOTIDE SEQUENCE [LARGE SCALE GENOMIC DNA]</scope>
    <source>
        <strain evidence="1 2">DSM 25294</strain>
    </source>
</reference>
<dbReference type="RefSeq" id="WP_093159026.1">
    <property type="nucleotide sequence ID" value="NZ_FNEK01000038.1"/>
</dbReference>
<dbReference type="EMBL" id="FNEK01000038">
    <property type="protein sequence ID" value="SDK35027.1"/>
    <property type="molecule type" value="Genomic_DNA"/>
</dbReference>